<dbReference type="EMBL" id="UZAI01017962">
    <property type="protein sequence ID" value="VDP31525.1"/>
    <property type="molecule type" value="Genomic_DNA"/>
</dbReference>
<name>A0A183MTP2_9TREM</name>
<accession>A0A183MTP2</accession>
<reference evidence="1 2" key="1">
    <citation type="submission" date="2018-11" db="EMBL/GenBank/DDBJ databases">
        <authorList>
            <consortium name="Pathogen Informatics"/>
        </authorList>
    </citation>
    <scope>NUCLEOTIDE SEQUENCE [LARGE SCALE GENOMIC DNA]</scope>
    <source>
        <strain evidence="1 2">Zambia</strain>
    </source>
</reference>
<organism evidence="1 2">
    <name type="scientific">Schistosoma margrebowiei</name>
    <dbReference type="NCBI Taxonomy" id="48269"/>
    <lineage>
        <taxon>Eukaryota</taxon>
        <taxon>Metazoa</taxon>
        <taxon>Spiralia</taxon>
        <taxon>Lophotrochozoa</taxon>
        <taxon>Platyhelminthes</taxon>
        <taxon>Trematoda</taxon>
        <taxon>Digenea</taxon>
        <taxon>Strigeidida</taxon>
        <taxon>Schistosomatoidea</taxon>
        <taxon>Schistosomatidae</taxon>
        <taxon>Schistosoma</taxon>
    </lineage>
</organism>
<proteinExistence type="predicted"/>
<evidence type="ECO:0000313" key="1">
    <source>
        <dbReference type="EMBL" id="VDP31525.1"/>
    </source>
</evidence>
<keyword evidence="2" id="KW-1185">Reference proteome</keyword>
<protein>
    <submittedName>
        <fullName evidence="1">Uncharacterized protein</fullName>
    </submittedName>
</protein>
<dbReference type="AlphaFoldDB" id="A0A183MTP2"/>
<evidence type="ECO:0000313" key="2">
    <source>
        <dbReference type="Proteomes" id="UP000277204"/>
    </source>
</evidence>
<gene>
    <name evidence="1" type="ORF">SMRZ_LOCUS19417</name>
</gene>
<dbReference type="Proteomes" id="UP000277204">
    <property type="component" value="Unassembled WGS sequence"/>
</dbReference>
<dbReference type="STRING" id="48269.A0A183MTP2"/>
<sequence>MVVEGSQQETLDPSFVLLGTRQQGVPVILRELVLPDRFDPVTQLHCQKQKNEWILPQMVIEHTQLPSVNSDNSSNRYDSNYGTTDGNAECNAIKDLKWADKKESRLYAKLDDRIQSNYFASRRADQILRNAGSESERYRSSNHTARLNNFSCKLTTGNTESASLSSCEVKSTLDTYLHCPDVRKKPMKLNPMSEFALNSTHVYGQESLGKVKWHSKI</sequence>